<dbReference type="Proteomes" id="UP000288168">
    <property type="component" value="Unassembled WGS sequence"/>
</dbReference>
<organism evidence="1 2">
    <name type="scientific">Fusarium duplospermum</name>
    <dbReference type="NCBI Taxonomy" id="1325734"/>
    <lineage>
        <taxon>Eukaryota</taxon>
        <taxon>Fungi</taxon>
        <taxon>Dikarya</taxon>
        <taxon>Ascomycota</taxon>
        <taxon>Pezizomycotina</taxon>
        <taxon>Sordariomycetes</taxon>
        <taxon>Hypocreomycetidae</taxon>
        <taxon>Hypocreales</taxon>
        <taxon>Nectriaceae</taxon>
        <taxon>Fusarium</taxon>
        <taxon>Fusarium solani species complex</taxon>
    </lineage>
</organism>
<comment type="caution">
    <text evidence="1">The sequence shown here is derived from an EMBL/GenBank/DDBJ whole genome shotgun (WGS) entry which is preliminary data.</text>
</comment>
<gene>
    <name evidence="1" type="ORF">CEP54_015375</name>
</gene>
<sequence>MGCWYHPSEPDGMGLRQGGQTACSEDGKMKVCITIMADIISKLPVEILNMIIGYVEYFPLTLDNHLVCPLQAGKGTIS</sequence>
<keyword evidence="2" id="KW-1185">Reference proteome</keyword>
<evidence type="ECO:0000313" key="2">
    <source>
        <dbReference type="Proteomes" id="UP000288168"/>
    </source>
</evidence>
<proteinExistence type="predicted"/>
<name>A0A428NPK5_9HYPO</name>
<dbReference type="EMBL" id="NKCI01000353">
    <property type="protein sequence ID" value="RSL42726.1"/>
    <property type="molecule type" value="Genomic_DNA"/>
</dbReference>
<dbReference type="AlphaFoldDB" id="A0A428NPK5"/>
<accession>A0A428NPK5</accession>
<reference evidence="1 2" key="1">
    <citation type="submission" date="2017-06" db="EMBL/GenBank/DDBJ databases">
        <title>Comparative genomic analysis of Ambrosia Fusariam Clade fungi.</title>
        <authorList>
            <person name="Stajich J.E."/>
            <person name="Carrillo J."/>
            <person name="Kijimoto T."/>
            <person name="Eskalen A."/>
            <person name="O'Donnell K."/>
            <person name="Kasson M."/>
        </authorList>
    </citation>
    <scope>NUCLEOTIDE SEQUENCE [LARGE SCALE GENOMIC DNA]</scope>
    <source>
        <strain evidence="1 2">NRRL62584</strain>
    </source>
</reference>
<protein>
    <submittedName>
        <fullName evidence="1">Uncharacterized protein</fullName>
    </submittedName>
</protein>
<evidence type="ECO:0000313" key="1">
    <source>
        <dbReference type="EMBL" id="RSL42726.1"/>
    </source>
</evidence>